<evidence type="ECO:0000256" key="1">
    <source>
        <dbReference type="ARBA" id="ARBA00006509"/>
    </source>
</evidence>
<keyword evidence="3 4" id="KW-0687">Ribonucleoprotein</keyword>
<dbReference type="Pfam" id="PF01158">
    <property type="entry name" value="Ribosomal_L36e"/>
    <property type="match status" value="1"/>
</dbReference>
<evidence type="ECO:0000313" key="7">
    <source>
        <dbReference type="Proteomes" id="UP000039324"/>
    </source>
</evidence>
<dbReference type="EMBL" id="CDSF01000133">
    <property type="protein sequence ID" value="CEP02593.1"/>
    <property type="molecule type" value="Genomic_DNA"/>
</dbReference>
<dbReference type="InterPro" id="IPR000509">
    <property type="entry name" value="Ribosomal_eL36"/>
</dbReference>
<dbReference type="GO" id="GO:0006412">
    <property type="term" value="P:translation"/>
    <property type="evidence" value="ECO:0007669"/>
    <property type="project" value="InterPro"/>
</dbReference>
<name>A0A0G4J4N2_PLABS</name>
<keyword evidence="2 4" id="KW-0689">Ribosomal protein</keyword>
<dbReference type="EMBL" id="OVEO01000003">
    <property type="protein sequence ID" value="SPQ94728.1"/>
    <property type="molecule type" value="Genomic_DNA"/>
</dbReference>
<organism evidence="5 7">
    <name type="scientific">Plasmodiophora brassicae</name>
    <name type="common">Clubroot disease agent</name>
    <dbReference type="NCBI Taxonomy" id="37360"/>
    <lineage>
        <taxon>Eukaryota</taxon>
        <taxon>Sar</taxon>
        <taxon>Rhizaria</taxon>
        <taxon>Endomyxa</taxon>
        <taxon>Phytomyxea</taxon>
        <taxon>Plasmodiophorida</taxon>
        <taxon>Plasmodiophoridae</taxon>
        <taxon>Plasmodiophora</taxon>
    </lineage>
</organism>
<evidence type="ECO:0000313" key="5">
    <source>
        <dbReference type="EMBL" id="CEP02593.1"/>
    </source>
</evidence>
<keyword evidence="6" id="KW-0496">Mitochondrion</keyword>
<dbReference type="PANTHER" id="PTHR10114">
    <property type="entry name" value="60S RIBOSOMAL PROTEIN L36"/>
    <property type="match status" value="1"/>
</dbReference>
<evidence type="ECO:0000256" key="4">
    <source>
        <dbReference type="RuleBase" id="RU000665"/>
    </source>
</evidence>
<dbReference type="Proteomes" id="UP000290189">
    <property type="component" value="Unassembled WGS sequence"/>
</dbReference>
<sequence length="104" mass="11473">MFARPTGTVPGIAGGLAKGHVVNKRVQRERPSNRKGKLGSRSKLVRSVIRSVSGFAPYEKRVIELIKGGGVNSQKRAMRFAKKRLGTHKRAKAKFSELSEVMNK</sequence>
<accession>A0A0G4J4N2</accession>
<dbReference type="GO" id="GO:1990904">
    <property type="term" value="C:ribonucleoprotein complex"/>
    <property type="evidence" value="ECO:0007669"/>
    <property type="project" value="UniProtKB-KW"/>
</dbReference>
<dbReference type="OrthoDB" id="25649at2759"/>
<dbReference type="GO" id="GO:0005840">
    <property type="term" value="C:ribosome"/>
    <property type="evidence" value="ECO:0007669"/>
    <property type="project" value="UniProtKB-KW"/>
</dbReference>
<dbReference type="STRING" id="37360.A0A0G4J4N2"/>
<evidence type="ECO:0000256" key="3">
    <source>
        <dbReference type="ARBA" id="ARBA00023274"/>
    </source>
</evidence>
<protein>
    <recommendedName>
        <fullName evidence="4">60S ribosomal protein L36</fullName>
    </recommendedName>
</protein>
<proteinExistence type="inferred from homology"/>
<reference evidence="6 8" key="2">
    <citation type="submission" date="2018-03" db="EMBL/GenBank/DDBJ databases">
        <authorList>
            <person name="Fogelqvist J."/>
        </authorList>
    </citation>
    <scope>NUCLEOTIDE SEQUENCE [LARGE SCALE GENOMIC DNA]</scope>
</reference>
<dbReference type="FunFam" id="1.10.10.1760:FF:000001">
    <property type="entry name" value="60S ribosomal protein L36"/>
    <property type="match status" value="1"/>
</dbReference>
<keyword evidence="7" id="KW-1185">Reference proteome</keyword>
<reference evidence="5 7" key="1">
    <citation type="submission" date="2015-02" db="EMBL/GenBank/DDBJ databases">
        <authorList>
            <person name="Chooi Y.-H."/>
        </authorList>
    </citation>
    <scope>NUCLEOTIDE SEQUENCE [LARGE SCALE GENOMIC DNA]</scope>
    <source>
        <strain evidence="5">E3</strain>
    </source>
</reference>
<evidence type="ECO:0000256" key="2">
    <source>
        <dbReference type="ARBA" id="ARBA00022980"/>
    </source>
</evidence>
<dbReference type="AlphaFoldDB" id="A0A0G4J4N2"/>
<dbReference type="InterPro" id="IPR038097">
    <property type="entry name" value="Ribosomal_eL36_sf"/>
</dbReference>
<dbReference type="Proteomes" id="UP000039324">
    <property type="component" value="Unassembled WGS sequence"/>
</dbReference>
<comment type="similarity">
    <text evidence="1 4">Belongs to the eukaryotic ribosomal protein eL36 family.</text>
</comment>
<dbReference type="PROSITE" id="PS01190">
    <property type="entry name" value="RIBOSOMAL_L36E"/>
    <property type="match status" value="1"/>
</dbReference>
<evidence type="ECO:0000313" key="8">
    <source>
        <dbReference type="Proteomes" id="UP000290189"/>
    </source>
</evidence>
<dbReference type="GO" id="GO:0003735">
    <property type="term" value="F:structural constituent of ribosome"/>
    <property type="evidence" value="ECO:0007669"/>
    <property type="project" value="InterPro"/>
</dbReference>
<evidence type="ECO:0000313" key="6">
    <source>
        <dbReference type="EMBL" id="SPQ94728.1"/>
    </source>
</evidence>
<geneLocation type="mitochondrion" evidence="6"/>
<gene>
    <name evidence="5" type="ORF">PBRA_002561</name>
    <name evidence="6" type="ORF">PLBR_LOCUS1943</name>
</gene>
<dbReference type="OMA" id="NKGHKTE"/>
<dbReference type="Gene3D" id="1.10.10.1760">
    <property type="entry name" value="60S ribosomal protein L36"/>
    <property type="match status" value="1"/>
</dbReference>